<keyword evidence="2" id="KW-0808">Transferase</keyword>
<evidence type="ECO:0000313" key="3">
    <source>
        <dbReference type="Proteomes" id="UP001519289"/>
    </source>
</evidence>
<organism evidence="2 3">
    <name type="scientific">Symbiobacterium terraclitae</name>
    <dbReference type="NCBI Taxonomy" id="557451"/>
    <lineage>
        <taxon>Bacteria</taxon>
        <taxon>Bacillati</taxon>
        <taxon>Bacillota</taxon>
        <taxon>Clostridia</taxon>
        <taxon>Eubacteriales</taxon>
        <taxon>Symbiobacteriaceae</taxon>
        <taxon>Symbiobacterium</taxon>
    </lineage>
</organism>
<accession>A0ABS4JVJ7</accession>
<keyword evidence="3" id="KW-1185">Reference proteome</keyword>
<gene>
    <name evidence="2" type="ORF">J2Z79_002975</name>
</gene>
<dbReference type="SUPFAM" id="SSF56112">
    <property type="entry name" value="Protein kinase-like (PK-like)"/>
    <property type="match status" value="1"/>
</dbReference>
<dbReference type="Pfam" id="PF01636">
    <property type="entry name" value="APH"/>
    <property type="match status" value="1"/>
</dbReference>
<dbReference type="InterPro" id="IPR002575">
    <property type="entry name" value="Aminoglycoside_PTrfase"/>
</dbReference>
<evidence type="ECO:0000259" key="1">
    <source>
        <dbReference type="Pfam" id="PF01636"/>
    </source>
</evidence>
<comment type="caution">
    <text evidence="2">The sequence shown here is derived from an EMBL/GenBank/DDBJ whole genome shotgun (WGS) entry which is preliminary data.</text>
</comment>
<dbReference type="InterPro" id="IPR011009">
    <property type="entry name" value="Kinase-like_dom_sf"/>
</dbReference>
<proteinExistence type="predicted"/>
<name>A0ABS4JVJ7_9FIRM</name>
<feature type="domain" description="Aminoglycoside phosphotransferase" evidence="1">
    <location>
        <begin position="34"/>
        <end position="265"/>
    </location>
</feature>
<dbReference type="EMBL" id="JAGGLG010000030">
    <property type="protein sequence ID" value="MBP2019533.1"/>
    <property type="molecule type" value="Genomic_DNA"/>
</dbReference>
<dbReference type="RefSeq" id="WP_209467640.1">
    <property type="nucleotide sequence ID" value="NZ_JAGGLG010000030.1"/>
</dbReference>
<evidence type="ECO:0000313" key="2">
    <source>
        <dbReference type="EMBL" id="MBP2019533.1"/>
    </source>
</evidence>
<reference evidence="2 3" key="1">
    <citation type="submission" date="2021-03" db="EMBL/GenBank/DDBJ databases">
        <title>Genomic Encyclopedia of Type Strains, Phase IV (KMG-IV): sequencing the most valuable type-strain genomes for metagenomic binning, comparative biology and taxonomic classification.</title>
        <authorList>
            <person name="Goeker M."/>
        </authorList>
    </citation>
    <scope>NUCLEOTIDE SEQUENCE [LARGE SCALE GENOMIC DNA]</scope>
    <source>
        <strain evidence="2 3">DSM 27138</strain>
    </source>
</reference>
<dbReference type="Proteomes" id="UP001519289">
    <property type="component" value="Unassembled WGS sequence"/>
</dbReference>
<sequence>MGIPVVTVDSAPAFLMSLGLITGEAVVDGQLDVISASRRNRNLHVTSANCGSFLIKQPAEPGAPAAETVRQEARFYAWFRQAPRAEPVRDLLPRLVHADPDRALLILELLPEATPLWRHYERAGPEAFPAEAAALVGEALARLHEAFAGVDPSRDPALSWLGSDLPWSFALHRPRIDALRDMSAANREMVRIMQARPAVFRGLDALRALWRRETLIHGDVKMDNCLVLTDSTGAQRVALVDWELVQLGDSAWDLAGALNDFLFFWVVSMPHDRPLEEMIAAARYPLSVLQPAVRALWRAYAAERRLPAREAEALLERAVRFAAVRTLQTAYEIAGHFAVMPVPSVLLMQAALNLLADPARGRRELFGLEAVG</sequence>
<dbReference type="GO" id="GO:0016740">
    <property type="term" value="F:transferase activity"/>
    <property type="evidence" value="ECO:0007669"/>
    <property type="project" value="UniProtKB-KW"/>
</dbReference>
<protein>
    <submittedName>
        <fullName evidence="2">tRNA A-37 threonylcarbamoyl transferase component Bud32</fullName>
    </submittedName>
</protein>
<dbReference type="Gene3D" id="3.90.1200.10">
    <property type="match status" value="1"/>
</dbReference>